<name>A0ABN0UHZ8_9PSEU</name>
<keyword evidence="2" id="KW-0812">Transmembrane</keyword>
<accession>A0ABN0UHZ8</accession>
<feature type="compositionally biased region" description="Low complexity" evidence="1">
    <location>
        <begin position="1045"/>
        <end position="1054"/>
    </location>
</feature>
<feature type="region of interest" description="Disordered" evidence="1">
    <location>
        <begin position="1"/>
        <end position="32"/>
    </location>
</feature>
<dbReference type="EMBL" id="BAAABU010000019">
    <property type="protein sequence ID" value="GAA0251066.1"/>
    <property type="molecule type" value="Genomic_DNA"/>
</dbReference>
<feature type="compositionally biased region" description="Low complexity" evidence="1">
    <location>
        <begin position="52"/>
        <end position="62"/>
    </location>
</feature>
<evidence type="ECO:0000313" key="3">
    <source>
        <dbReference type="EMBL" id="GAA0251066.1"/>
    </source>
</evidence>
<comment type="caution">
    <text evidence="3">The sequence shown here is derived from an EMBL/GenBank/DDBJ whole genome shotgun (WGS) entry which is preliminary data.</text>
</comment>
<evidence type="ECO:0000256" key="1">
    <source>
        <dbReference type="SAM" id="MobiDB-lite"/>
    </source>
</evidence>
<keyword evidence="2" id="KW-1133">Transmembrane helix</keyword>
<feature type="region of interest" description="Disordered" evidence="1">
    <location>
        <begin position="312"/>
        <end position="332"/>
    </location>
</feature>
<evidence type="ECO:0000256" key="2">
    <source>
        <dbReference type="SAM" id="Phobius"/>
    </source>
</evidence>
<keyword evidence="2" id="KW-0472">Membrane</keyword>
<protein>
    <submittedName>
        <fullName evidence="3">Uncharacterized protein</fullName>
    </submittedName>
</protein>
<feature type="transmembrane region" description="Helical" evidence="2">
    <location>
        <begin position="679"/>
        <end position="707"/>
    </location>
</feature>
<feature type="region of interest" description="Disordered" evidence="1">
    <location>
        <begin position="46"/>
        <end position="156"/>
    </location>
</feature>
<keyword evidence="4" id="KW-1185">Reference proteome</keyword>
<organism evidence="3 4">
    <name type="scientific">Saccharothrix mutabilis subsp. mutabilis</name>
    <dbReference type="NCBI Taxonomy" id="66855"/>
    <lineage>
        <taxon>Bacteria</taxon>
        <taxon>Bacillati</taxon>
        <taxon>Actinomycetota</taxon>
        <taxon>Actinomycetes</taxon>
        <taxon>Pseudonocardiales</taxon>
        <taxon>Pseudonocardiaceae</taxon>
        <taxon>Saccharothrix</taxon>
    </lineage>
</organism>
<feature type="transmembrane region" description="Helical" evidence="2">
    <location>
        <begin position="727"/>
        <end position="749"/>
    </location>
</feature>
<dbReference type="Proteomes" id="UP001500416">
    <property type="component" value="Unassembled WGS sequence"/>
</dbReference>
<feature type="compositionally biased region" description="Basic and acidic residues" evidence="1">
    <location>
        <begin position="1"/>
        <end position="12"/>
    </location>
</feature>
<proteinExistence type="predicted"/>
<evidence type="ECO:0000313" key="4">
    <source>
        <dbReference type="Proteomes" id="UP001500416"/>
    </source>
</evidence>
<feature type="region of interest" description="Disordered" evidence="1">
    <location>
        <begin position="1029"/>
        <end position="1054"/>
    </location>
</feature>
<reference evidence="3 4" key="1">
    <citation type="journal article" date="2019" name="Int. J. Syst. Evol. Microbiol.">
        <title>The Global Catalogue of Microorganisms (GCM) 10K type strain sequencing project: providing services to taxonomists for standard genome sequencing and annotation.</title>
        <authorList>
            <consortium name="The Broad Institute Genomics Platform"/>
            <consortium name="The Broad Institute Genome Sequencing Center for Infectious Disease"/>
            <person name="Wu L."/>
            <person name="Ma J."/>
        </authorList>
    </citation>
    <scope>NUCLEOTIDE SEQUENCE [LARGE SCALE GENOMIC DNA]</scope>
    <source>
        <strain evidence="3 4">JCM 3380</strain>
    </source>
</reference>
<sequence>MRSQEDPAHRQSDAPTRARRRQTDAVAGPGVVNRWQRLVGNRRVTAALQRKSASAEAGAEESALPERPPPPQRPPAPERPPTPERPPAPQRPSAPQRPGPPAPAARPADLPPGSPRPAQQPLPGPEIEPVPPPQRLTPQPGAVSAEEGAARLAEAVAQTRAELDAVAPPPVAAPDSPGARLVVEAVTGAAQAGRAALVAAAGEAVQAVSGTVGEQSARLEQARAEQVAGVAADAAQTRSRVGTAVGEQTAAVAGVSAAERDRVTAWRAAGATRAQEEVAARADRVRDMGVEREQQAVAAGETAAGQAANDLTGAAAQSRDHTAGGGGDAAAEGRAEVTARVGGDTARQLDESAAEARTGLRAHAAEAGAEVRQQAGRTAASLQAEAGVLTAGLADTATAATSGIRQAAATTTDQLRRHGAEAGTHLAAAEADTTRALDARADEQRGQVAAAGAAAVTGLRRQAVRAAEQSAQAEAQAVERVSAARLDERTGADIAAEAGARLTESHETAAAGARAVGDGVSAELGRTGEQGGAELAGAAAEVRGRFAVAADRFGAEAARVGTTATGAMAGAARAATAAGDEAITATGRGLDGVVAAADSGFGEAAGAVDRSLAGRTTETGDRAREAVADSRARIAEGHDRVEARVASHVPVQRSVLSAVGDWFAEQLADLWNMMKSPSFWVGLVVALVLFPLMGPGALVIAGALAGLASGIEDNLRNGRPWWDPHAIIRHVFIGTLAGAAMAFGIGVIIGAGLEGLAALGATMALSAVVGIVTNVATGERWDRGLLANLFLAWLFHRIFAGRARPPGEETPPPGGRSGDLAPGLYSGIDPARPPTGWRFVDTVTRRGNNVTVETEVVAPDGSTGSMGRSVNTSNRTFSMDYAFLDQIPKALRMVATEPEMLPGRGTPLEAYMTMRQMRILEQQAGVSFTGPRTVHMSTIINARTVMELAALEAGNTPRNQAILSTHSVQYARNSIIQSGGRISHAEVVGGRMVRAAEVHNGEPARYGVDPNAEVLYGFDIDIHVVPADAPVTPSGQGGPVPVPVGPGSDQGDEP</sequence>
<gene>
    <name evidence="3" type="ORF">GCM10010492_59180</name>
</gene>
<feature type="compositionally biased region" description="Pro residues" evidence="1">
    <location>
        <begin position="66"/>
        <end position="135"/>
    </location>
</feature>